<proteinExistence type="predicted"/>
<keyword evidence="2" id="KW-0496">Mitochondrion</keyword>
<organism evidence="2">
    <name type="scientific">Picea sitchensis</name>
    <name type="common">Sitka spruce</name>
    <name type="synonym">Pinus sitchensis</name>
    <dbReference type="NCBI Taxonomy" id="3332"/>
    <lineage>
        <taxon>Eukaryota</taxon>
        <taxon>Viridiplantae</taxon>
        <taxon>Streptophyta</taxon>
        <taxon>Embryophyta</taxon>
        <taxon>Tracheophyta</taxon>
        <taxon>Spermatophyta</taxon>
        <taxon>Pinopsida</taxon>
        <taxon>Pinidae</taxon>
        <taxon>Conifers I</taxon>
        <taxon>Pinales</taxon>
        <taxon>Pinaceae</taxon>
        <taxon>Picea</taxon>
    </lineage>
</organism>
<evidence type="ECO:0000313" key="2">
    <source>
        <dbReference type="EMBL" id="QHR89838.1"/>
    </source>
</evidence>
<reference evidence="2" key="1">
    <citation type="submission" date="2019-03" db="EMBL/GenBank/DDBJ databases">
        <title>Largest Complete Mitochondrial Genome of a Gymnosperm, Sitka Spruce (Picea sitchensis), Indicates Complex Physical Structure.</title>
        <authorList>
            <person name="Jackman S.D."/>
            <person name="Coombe L."/>
            <person name="Warren R."/>
            <person name="Kirk H."/>
            <person name="Trinh E."/>
            <person name="McLeod T."/>
            <person name="Pleasance S."/>
            <person name="Pandoh P."/>
            <person name="Zhao Y."/>
            <person name="Coope R."/>
            <person name="Bousquet J."/>
            <person name="Bohlmann J.C."/>
            <person name="Jones S.J.M."/>
            <person name="Birol I."/>
        </authorList>
    </citation>
    <scope>NUCLEOTIDE SEQUENCE</scope>
    <source>
        <strain evidence="2">Q903</strain>
    </source>
</reference>
<feature type="region of interest" description="Disordered" evidence="1">
    <location>
        <begin position="1"/>
        <end position="27"/>
    </location>
</feature>
<dbReference type="AlphaFoldDB" id="A0A6B9XS68"/>
<feature type="region of interest" description="Disordered" evidence="1">
    <location>
        <begin position="44"/>
        <end position="65"/>
    </location>
</feature>
<feature type="compositionally biased region" description="Polar residues" evidence="1">
    <location>
        <begin position="1"/>
        <end position="15"/>
    </location>
</feature>
<sequence length="65" mass="6915">MPLSASLTVKNTKPGASNPLIPSLEESTPLPAYTIRGGLHILDQYPSNAQGKAKDRPFPSNARAQ</sequence>
<dbReference type="EMBL" id="MK697699">
    <property type="protein sequence ID" value="QHR89838.1"/>
    <property type="molecule type" value="Genomic_DNA"/>
</dbReference>
<accession>A0A6B9XS68</accession>
<name>A0A6B9XS68_PICSI</name>
<gene>
    <name evidence="2" type="primary">orf03883</name>
    <name evidence="2" type="ORF">Q903MT_gene3860</name>
</gene>
<protein>
    <submittedName>
        <fullName evidence="2">Uncharacterized protein</fullName>
    </submittedName>
</protein>
<geneLocation type="mitochondrion" evidence="2"/>
<evidence type="ECO:0000256" key="1">
    <source>
        <dbReference type="SAM" id="MobiDB-lite"/>
    </source>
</evidence>